<dbReference type="InterPro" id="IPR050166">
    <property type="entry name" value="ABC_transporter_ATP-bind"/>
</dbReference>
<evidence type="ECO:0000259" key="4">
    <source>
        <dbReference type="PROSITE" id="PS50893"/>
    </source>
</evidence>
<dbReference type="InterPro" id="IPR003439">
    <property type="entry name" value="ABC_transporter-like_ATP-bd"/>
</dbReference>
<accession>A0A4R6LS13</accession>
<dbReference type="SMART" id="SM00382">
    <property type="entry name" value="AAA"/>
    <property type="match status" value="1"/>
</dbReference>
<keyword evidence="3 5" id="KW-0067">ATP-binding</keyword>
<name>A0A4R6LS13_9FIRM</name>
<evidence type="ECO:0000256" key="2">
    <source>
        <dbReference type="ARBA" id="ARBA00022741"/>
    </source>
</evidence>
<dbReference type="Pfam" id="PF00005">
    <property type="entry name" value="ABC_tran"/>
    <property type="match status" value="1"/>
</dbReference>
<dbReference type="OrthoDB" id="9801958at2"/>
<dbReference type="InterPro" id="IPR027417">
    <property type="entry name" value="P-loop_NTPase"/>
</dbReference>
<proteinExistence type="predicted"/>
<evidence type="ECO:0000313" key="5">
    <source>
        <dbReference type="EMBL" id="TDO89258.1"/>
    </source>
</evidence>
<dbReference type="PANTHER" id="PTHR42788:SF13">
    <property type="entry name" value="ALIPHATIC SULFONATES IMPORT ATP-BINDING PROTEIN SSUB"/>
    <property type="match status" value="1"/>
</dbReference>
<dbReference type="EMBL" id="SNWX01000012">
    <property type="protein sequence ID" value="TDO89258.1"/>
    <property type="molecule type" value="Genomic_DNA"/>
</dbReference>
<dbReference type="PROSITE" id="PS00211">
    <property type="entry name" value="ABC_TRANSPORTER_1"/>
    <property type="match status" value="1"/>
</dbReference>
<evidence type="ECO:0000256" key="3">
    <source>
        <dbReference type="ARBA" id="ARBA00022840"/>
    </source>
</evidence>
<evidence type="ECO:0000256" key="1">
    <source>
        <dbReference type="ARBA" id="ARBA00022448"/>
    </source>
</evidence>
<dbReference type="SUPFAM" id="SSF52540">
    <property type="entry name" value="P-loop containing nucleoside triphosphate hydrolases"/>
    <property type="match status" value="1"/>
</dbReference>
<dbReference type="InterPro" id="IPR003593">
    <property type="entry name" value="AAA+_ATPase"/>
</dbReference>
<dbReference type="PANTHER" id="PTHR42788">
    <property type="entry name" value="TAURINE IMPORT ATP-BINDING PROTEIN-RELATED"/>
    <property type="match status" value="1"/>
</dbReference>
<dbReference type="GO" id="GO:0016887">
    <property type="term" value="F:ATP hydrolysis activity"/>
    <property type="evidence" value="ECO:0007669"/>
    <property type="project" value="InterPro"/>
</dbReference>
<dbReference type="RefSeq" id="WP_133515082.1">
    <property type="nucleotide sequence ID" value="NZ_SNWX01000012.1"/>
</dbReference>
<gene>
    <name evidence="5" type="ORF">DFR79_11210</name>
</gene>
<dbReference type="GO" id="GO:0005524">
    <property type="term" value="F:ATP binding"/>
    <property type="evidence" value="ECO:0007669"/>
    <property type="project" value="UniProtKB-KW"/>
</dbReference>
<dbReference type="AlphaFoldDB" id="A0A4R6LS13"/>
<dbReference type="Gene3D" id="3.40.50.300">
    <property type="entry name" value="P-loop containing nucleotide triphosphate hydrolases"/>
    <property type="match status" value="1"/>
</dbReference>
<comment type="caution">
    <text evidence="5">The sequence shown here is derived from an EMBL/GenBank/DDBJ whole genome shotgun (WGS) entry which is preliminary data.</text>
</comment>
<protein>
    <submittedName>
        <fullName evidence="5">NitT/TauT family transport system ATP-binding protein</fullName>
    </submittedName>
</protein>
<keyword evidence="2" id="KW-0547">Nucleotide-binding</keyword>
<organism evidence="5 6">
    <name type="scientific">Halanaerobium saccharolyticum</name>
    <dbReference type="NCBI Taxonomy" id="43595"/>
    <lineage>
        <taxon>Bacteria</taxon>
        <taxon>Bacillati</taxon>
        <taxon>Bacillota</taxon>
        <taxon>Clostridia</taxon>
        <taxon>Halanaerobiales</taxon>
        <taxon>Halanaerobiaceae</taxon>
        <taxon>Halanaerobium</taxon>
    </lineage>
</organism>
<keyword evidence="1" id="KW-0813">Transport</keyword>
<sequence length="255" mass="29404">MNSYLELKSINKSFETEKRRKAALKNINLQIKENEFITILGPSGCGKSTLLKIIAGFSRADSGQLLKNKAQIEKAGLDRIMLFQEFEQLFPWQKVIENVTFAVKAAAKNKKNKLSKAAIKKKALKYLSEVKLENYQDYYPHQLSGGMKQRVALARTLAAEGEIMLMDEPFGSVDSQTRQELQQLLTQLWQEEDRTIIFVTHDIREAVFLSERIVLMKNEPGEIIKVVENKMPYPRRLSSREFNQLFEQLQGQLYN</sequence>
<reference evidence="5 6" key="1">
    <citation type="submission" date="2019-03" db="EMBL/GenBank/DDBJ databases">
        <title>Subsurface microbial communities from deep shales in Ohio and West Virginia, USA.</title>
        <authorList>
            <person name="Wrighton K."/>
        </authorList>
    </citation>
    <scope>NUCLEOTIDE SEQUENCE [LARGE SCALE GENOMIC DNA]</scope>
    <source>
        <strain evidence="5 6">MA284_T2</strain>
    </source>
</reference>
<dbReference type="InterPro" id="IPR017871">
    <property type="entry name" value="ABC_transporter-like_CS"/>
</dbReference>
<evidence type="ECO:0000313" key="6">
    <source>
        <dbReference type="Proteomes" id="UP000295064"/>
    </source>
</evidence>
<feature type="domain" description="ABC transporter" evidence="4">
    <location>
        <begin position="5"/>
        <end position="243"/>
    </location>
</feature>
<dbReference type="PROSITE" id="PS50893">
    <property type="entry name" value="ABC_TRANSPORTER_2"/>
    <property type="match status" value="1"/>
</dbReference>
<dbReference type="Proteomes" id="UP000295064">
    <property type="component" value="Unassembled WGS sequence"/>
</dbReference>